<evidence type="ECO:0000313" key="1">
    <source>
        <dbReference type="EMBL" id="MBS9335338.1"/>
    </source>
</evidence>
<accession>A0ABS5QQ70</accession>
<evidence type="ECO:0000313" key="2">
    <source>
        <dbReference type="Proteomes" id="UP001519418"/>
    </source>
</evidence>
<dbReference type="InterPro" id="IPR011664">
    <property type="entry name" value="Abi_system_AbiD/AbiF-like"/>
</dbReference>
<organism evidence="1 2">
    <name type="scientific">Fructobacillus papyriferae</name>
    <dbReference type="NCBI Taxonomy" id="2713171"/>
    <lineage>
        <taxon>Bacteria</taxon>
        <taxon>Bacillati</taxon>
        <taxon>Bacillota</taxon>
        <taxon>Bacilli</taxon>
        <taxon>Lactobacillales</taxon>
        <taxon>Lactobacillaceae</taxon>
        <taxon>Fructobacillus</taxon>
    </lineage>
</organism>
<gene>
    <name evidence="1" type="ORF">G6R27_04770</name>
</gene>
<proteinExistence type="predicted"/>
<sequence length="317" mass="36805">MTAFLDWPEQIELLKAHNLHIESETTALNTIQKYSFHALINGYLPALAKEDHPEQFIDGISIETLGVIQMLENRLASELLQAIISIERNVKSVFQHEISRQLGHDPKDYLQASHYRSRGVNRTNNLRMLDGVAKKSKALLKTIPYLQDEQPVTPWILINQISFGHCLNWYMMSEPTIKRRTVTHFDLPFEDEASRLEFFKDAMSYLVAFRNGLAHGRMIGQIKSRIPLHYHRLHVFYSESVLSKKEFQNDGYGQRDFFGLLLVIGVFLKQSERQIFKDQLQNLLEIFDTLLPLDERPMQNIFGGIPNALQERVEELL</sequence>
<dbReference type="EMBL" id="JAAMFI010000002">
    <property type="protein sequence ID" value="MBS9335338.1"/>
    <property type="molecule type" value="Genomic_DNA"/>
</dbReference>
<dbReference type="RefSeq" id="WP_213819926.1">
    <property type="nucleotide sequence ID" value="NZ_JAAMFI010000002.1"/>
</dbReference>
<reference evidence="1 2" key="1">
    <citation type="submission" date="2020-02" db="EMBL/GenBank/DDBJ databases">
        <title>Fructobacillus sp. isolated from paper mulberry of Taiwan.</title>
        <authorList>
            <person name="Lin S.-T."/>
        </authorList>
    </citation>
    <scope>NUCLEOTIDE SEQUENCE [LARGE SCALE GENOMIC DNA]</scope>
    <source>
        <strain evidence="1 2">M1-10</strain>
    </source>
</reference>
<name>A0ABS5QQ70_9LACO</name>
<dbReference type="Proteomes" id="UP001519418">
    <property type="component" value="Unassembled WGS sequence"/>
</dbReference>
<comment type="caution">
    <text evidence="1">The sequence shown here is derived from an EMBL/GenBank/DDBJ whole genome shotgun (WGS) entry which is preliminary data.</text>
</comment>
<protein>
    <submittedName>
        <fullName evidence="1">Abi family protein</fullName>
    </submittedName>
</protein>
<keyword evidence="2" id="KW-1185">Reference proteome</keyword>
<dbReference type="Pfam" id="PF07751">
    <property type="entry name" value="Abi_2"/>
    <property type="match status" value="1"/>
</dbReference>